<sequence>MKKVLTTLSVLSMITIPITITVSCSSWRTAPMTIKQISDVLDIYKNESLKQTNSDNVVVIKASGLSNIDINSLQKIKENRENKLNKKIEENSKLIIDKLTEKISSVVSNKIINFETISSDKTNLKDDIFSKQITKDFIKEKWKPYYLTISLADINFNSLVSKNKDQWLSKLNGLQTVTFRNKDKSISINKTNKPKWFDTSINKVSIIDSLKLDSMLSSRTDTNLKINKIVYLVSFNANILSFKDAKNVAFYIEHDLNN</sequence>
<keyword evidence="1" id="KW-0449">Lipoprotein</keyword>
<dbReference type="RefSeq" id="WP_107669827.1">
    <property type="nucleotide sequence ID" value="NZ_LAUU01000009.1"/>
</dbReference>
<protein>
    <submittedName>
        <fullName evidence="1">Putative lipoprotein</fullName>
    </submittedName>
</protein>
<accession>A0A2T4I9M4</accession>
<gene>
    <name evidence="1" type="ORF">MLEAa_4970</name>
</gene>
<organism evidence="1 2">
    <name type="scientific">Mycoplasma leachii 06049</name>
    <dbReference type="NCBI Taxonomy" id="1188244"/>
    <lineage>
        <taxon>Bacteria</taxon>
        <taxon>Bacillati</taxon>
        <taxon>Mycoplasmatota</taxon>
        <taxon>Mollicutes</taxon>
        <taxon>Mycoplasmataceae</taxon>
        <taxon>Mycoplasma</taxon>
    </lineage>
</organism>
<dbReference type="Proteomes" id="UP000241093">
    <property type="component" value="Unassembled WGS sequence"/>
</dbReference>
<comment type="caution">
    <text evidence="1">The sequence shown here is derived from an EMBL/GenBank/DDBJ whole genome shotgun (WGS) entry which is preliminary data.</text>
</comment>
<dbReference type="AlphaFoldDB" id="A0A2T4I9M4"/>
<reference evidence="1 2" key="1">
    <citation type="submission" date="2015-04" db="EMBL/GenBank/DDBJ databases">
        <title>Genome sequence of Mycoplasma leachii strain 06049.</title>
        <authorList>
            <person name="Sirand-Pugnet P."/>
            <person name="Breton M."/>
            <person name="Dordet-Frisoni E."/>
            <person name="Baranowski E."/>
            <person name="Barre A."/>
            <person name="Couture C."/>
            <person name="Dupuy V."/>
            <person name="Gaurivaud P."/>
            <person name="Jacob D."/>
            <person name="Lemaitre C."/>
            <person name="Manso-Silvan L."/>
            <person name="Nikolski M."/>
            <person name="Nouvel L.-X."/>
            <person name="Poumarat F."/>
            <person name="Tardy F."/>
            <person name="Thebault P."/>
            <person name="Theil S."/>
            <person name="Citti C."/>
            <person name="Thiaucourt F."/>
            <person name="Blanchard A."/>
        </authorList>
    </citation>
    <scope>NUCLEOTIDE SEQUENCE [LARGE SCALE GENOMIC DNA]</scope>
    <source>
        <strain evidence="1 2">06049</strain>
    </source>
</reference>
<evidence type="ECO:0000313" key="2">
    <source>
        <dbReference type="Proteomes" id="UP000241093"/>
    </source>
</evidence>
<name>A0A2T4I9M4_9MOLU</name>
<proteinExistence type="predicted"/>
<dbReference type="PROSITE" id="PS51257">
    <property type="entry name" value="PROKAR_LIPOPROTEIN"/>
    <property type="match status" value="1"/>
</dbReference>
<dbReference type="EMBL" id="LAUU01000009">
    <property type="protein sequence ID" value="PTD31241.1"/>
    <property type="molecule type" value="Genomic_DNA"/>
</dbReference>
<evidence type="ECO:0000313" key="1">
    <source>
        <dbReference type="EMBL" id="PTD31241.1"/>
    </source>
</evidence>